<keyword evidence="12" id="KW-0812">Transmembrane</keyword>
<dbReference type="SUPFAM" id="SSF47384">
    <property type="entry name" value="Homodimeric domain of signal transducing histidine kinase"/>
    <property type="match status" value="1"/>
</dbReference>
<dbReference type="Pfam" id="PF13188">
    <property type="entry name" value="PAS_8"/>
    <property type="match status" value="1"/>
</dbReference>
<feature type="domain" description="PAC" evidence="17">
    <location>
        <begin position="714"/>
        <end position="764"/>
    </location>
</feature>
<dbReference type="EMBL" id="JAAGRQ010000020">
    <property type="protein sequence ID" value="NDY56464.1"/>
    <property type="molecule type" value="Genomic_DNA"/>
</dbReference>
<dbReference type="InterPro" id="IPR001789">
    <property type="entry name" value="Sig_transdc_resp-reg_receiver"/>
</dbReference>
<organism evidence="18 19">
    <name type="scientific">Desulfolutivibrio sulfodismutans</name>
    <dbReference type="NCBI Taxonomy" id="63561"/>
    <lineage>
        <taxon>Bacteria</taxon>
        <taxon>Pseudomonadati</taxon>
        <taxon>Thermodesulfobacteriota</taxon>
        <taxon>Desulfovibrionia</taxon>
        <taxon>Desulfovibrionales</taxon>
        <taxon>Desulfovibrionaceae</taxon>
        <taxon>Desulfolutivibrio</taxon>
    </lineage>
</organism>
<evidence type="ECO:0000256" key="12">
    <source>
        <dbReference type="SAM" id="Phobius"/>
    </source>
</evidence>
<comment type="caution">
    <text evidence="18">The sequence shown here is derived from an EMBL/GenBank/DDBJ whole genome shotgun (WGS) entry which is preliminary data.</text>
</comment>
<dbReference type="FunFam" id="1.10.287.130:FF:000002">
    <property type="entry name" value="Two-component osmosensing histidine kinase"/>
    <property type="match status" value="1"/>
</dbReference>
<accession>A0A7K3NJT6</accession>
<dbReference type="Gene3D" id="3.40.190.10">
    <property type="entry name" value="Periplasmic binding protein-like II"/>
    <property type="match status" value="2"/>
</dbReference>
<evidence type="ECO:0000256" key="9">
    <source>
        <dbReference type="ARBA" id="ARBA00064003"/>
    </source>
</evidence>
<dbReference type="InterPro" id="IPR029016">
    <property type="entry name" value="GAF-like_dom_sf"/>
</dbReference>
<dbReference type="InterPro" id="IPR036097">
    <property type="entry name" value="HisK_dim/P_sf"/>
</dbReference>
<dbReference type="PROSITE" id="PS50109">
    <property type="entry name" value="HIS_KIN"/>
    <property type="match status" value="1"/>
</dbReference>
<dbReference type="SMART" id="SM00387">
    <property type="entry name" value="HATPase_c"/>
    <property type="match status" value="1"/>
</dbReference>
<dbReference type="InterPro" id="IPR001638">
    <property type="entry name" value="Solute-binding_3/MltF_N"/>
</dbReference>
<feature type="domain" description="Response regulatory" evidence="15">
    <location>
        <begin position="1029"/>
        <end position="1148"/>
    </location>
</feature>
<dbReference type="AlphaFoldDB" id="A0A7K3NJT6"/>
<dbReference type="Pfam" id="PF00512">
    <property type="entry name" value="HisKA"/>
    <property type="match status" value="1"/>
</dbReference>
<dbReference type="PRINTS" id="PR00344">
    <property type="entry name" value="BCTRLSENSOR"/>
</dbReference>
<dbReference type="PROSITE" id="PS50113">
    <property type="entry name" value="PAC"/>
    <property type="match status" value="1"/>
</dbReference>
<feature type="chain" id="PRO_5029539161" description="Sensory/regulatory protein RpfC" evidence="13">
    <location>
        <begin position="30"/>
        <end position="1153"/>
    </location>
</feature>
<dbReference type="Gene3D" id="3.30.450.20">
    <property type="entry name" value="PAS domain"/>
    <property type="match status" value="2"/>
</dbReference>
<evidence type="ECO:0000256" key="11">
    <source>
        <dbReference type="PROSITE-ProRule" id="PRU00169"/>
    </source>
</evidence>
<evidence type="ECO:0000256" key="10">
    <source>
        <dbReference type="ARBA" id="ARBA00068150"/>
    </source>
</evidence>
<evidence type="ECO:0000259" key="17">
    <source>
        <dbReference type="PROSITE" id="PS50113"/>
    </source>
</evidence>
<dbReference type="Pfam" id="PF00072">
    <property type="entry name" value="Response_reg"/>
    <property type="match status" value="1"/>
</dbReference>
<dbReference type="Gene3D" id="3.40.50.2300">
    <property type="match status" value="1"/>
</dbReference>
<dbReference type="SMART" id="SM00062">
    <property type="entry name" value="PBPb"/>
    <property type="match status" value="1"/>
</dbReference>
<feature type="domain" description="Histidine kinase" evidence="14">
    <location>
        <begin position="782"/>
        <end position="1006"/>
    </location>
</feature>
<feature type="signal peptide" evidence="13">
    <location>
        <begin position="1"/>
        <end position="29"/>
    </location>
</feature>
<dbReference type="PANTHER" id="PTHR45339">
    <property type="entry name" value="HYBRID SIGNAL TRANSDUCTION HISTIDINE KINASE J"/>
    <property type="match status" value="1"/>
</dbReference>
<dbReference type="InterPro" id="IPR000700">
    <property type="entry name" value="PAS-assoc_C"/>
</dbReference>
<dbReference type="Proteomes" id="UP000469724">
    <property type="component" value="Unassembled WGS sequence"/>
</dbReference>
<gene>
    <name evidence="18" type="ORF">G3N56_06865</name>
</gene>
<evidence type="ECO:0000259" key="15">
    <source>
        <dbReference type="PROSITE" id="PS50110"/>
    </source>
</evidence>
<keyword evidence="7" id="KW-0067">ATP-binding</keyword>
<keyword evidence="5" id="KW-0547">Nucleotide-binding</keyword>
<dbReference type="NCBIfam" id="TIGR00229">
    <property type="entry name" value="sensory_box"/>
    <property type="match status" value="1"/>
</dbReference>
<dbReference type="InterPro" id="IPR001610">
    <property type="entry name" value="PAC"/>
</dbReference>
<feature type="modified residue" description="4-aspartylphosphate" evidence="11">
    <location>
        <position position="1078"/>
    </location>
</feature>
<feature type="transmembrane region" description="Helical" evidence="12">
    <location>
        <begin position="289"/>
        <end position="308"/>
    </location>
</feature>
<dbReference type="InterPro" id="IPR035965">
    <property type="entry name" value="PAS-like_dom_sf"/>
</dbReference>
<dbReference type="RefSeq" id="WP_163301516.1">
    <property type="nucleotide sequence ID" value="NZ_JAAGRQ010000020.1"/>
</dbReference>
<dbReference type="InterPro" id="IPR013655">
    <property type="entry name" value="PAS_fold_3"/>
</dbReference>
<dbReference type="PROSITE" id="PS51257">
    <property type="entry name" value="PROKAR_LIPOPROTEIN"/>
    <property type="match status" value="1"/>
</dbReference>
<evidence type="ECO:0000256" key="7">
    <source>
        <dbReference type="ARBA" id="ARBA00022840"/>
    </source>
</evidence>
<protein>
    <recommendedName>
        <fullName evidence="10">Sensory/regulatory protein RpfC</fullName>
        <ecNumber evidence="2">2.7.13.3</ecNumber>
    </recommendedName>
</protein>
<keyword evidence="12" id="KW-1133">Transmembrane helix</keyword>
<dbReference type="SMART" id="SM00065">
    <property type="entry name" value="GAF"/>
    <property type="match status" value="1"/>
</dbReference>
<dbReference type="SMART" id="SM00388">
    <property type="entry name" value="HisKA"/>
    <property type="match status" value="1"/>
</dbReference>
<dbReference type="CDD" id="cd17546">
    <property type="entry name" value="REC_hyHK_CKI1_RcsC-like"/>
    <property type="match status" value="1"/>
</dbReference>
<dbReference type="Pfam" id="PF08447">
    <property type="entry name" value="PAS_3"/>
    <property type="match status" value="1"/>
</dbReference>
<dbReference type="InterPro" id="IPR004358">
    <property type="entry name" value="Sig_transdc_His_kin-like_C"/>
</dbReference>
<comment type="catalytic activity">
    <reaction evidence="1">
        <text>ATP + protein L-histidine = ADP + protein N-phospho-L-histidine.</text>
        <dbReference type="EC" id="2.7.13.3"/>
    </reaction>
</comment>
<evidence type="ECO:0000313" key="18">
    <source>
        <dbReference type="EMBL" id="NDY56464.1"/>
    </source>
</evidence>
<dbReference type="InterPro" id="IPR003018">
    <property type="entry name" value="GAF"/>
</dbReference>
<dbReference type="SMART" id="SM00448">
    <property type="entry name" value="REC"/>
    <property type="match status" value="1"/>
</dbReference>
<dbReference type="Pfam" id="PF13185">
    <property type="entry name" value="GAF_2"/>
    <property type="match status" value="1"/>
</dbReference>
<dbReference type="Gene3D" id="1.10.287.130">
    <property type="match status" value="1"/>
</dbReference>
<dbReference type="InterPro" id="IPR036890">
    <property type="entry name" value="HATPase_C_sf"/>
</dbReference>
<dbReference type="SUPFAM" id="SSF52172">
    <property type="entry name" value="CheY-like"/>
    <property type="match status" value="1"/>
</dbReference>
<dbReference type="Gene3D" id="3.30.450.40">
    <property type="match status" value="1"/>
</dbReference>
<evidence type="ECO:0000313" key="19">
    <source>
        <dbReference type="Proteomes" id="UP000469724"/>
    </source>
</evidence>
<keyword evidence="8" id="KW-0902">Two-component regulatory system</keyword>
<feature type="domain" description="PAS" evidence="16">
    <location>
        <begin position="636"/>
        <end position="710"/>
    </location>
</feature>
<dbReference type="FunFam" id="3.30.565.10:FF:000010">
    <property type="entry name" value="Sensor histidine kinase RcsC"/>
    <property type="match status" value="1"/>
</dbReference>
<evidence type="ECO:0000256" key="8">
    <source>
        <dbReference type="ARBA" id="ARBA00023012"/>
    </source>
</evidence>
<evidence type="ECO:0000256" key="13">
    <source>
        <dbReference type="SAM" id="SignalP"/>
    </source>
</evidence>
<dbReference type="GO" id="GO:0005524">
    <property type="term" value="F:ATP binding"/>
    <property type="evidence" value="ECO:0007669"/>
    <property type="project" value="UniProtKB-KW"/>
</dbReference>
<evidence type="ECO:0000256" key="1">
    <source>
        <dbReference type="ARBA" id="ARBA00000085"/>
    </source>
</evidence>
<keyword evidence="13" id="KW-0732">Signal</keyword>
<dbReference type="Pfam" id="PF00497">
    <property type="entry name" value="SBP_bac_3"/>
    <property type="match status" value="1"/>
</dbReference>
<dbReference type="CDD" id="cd16922">
    <property type="entry name" value="HATPase_EvgS-ArcB-TorS-like"/>
    <property type="match status" value="1"/>
</dbReference>
<keyword evidence="4" id="KW-0808">Transferase</keyword>
<dbReference type="CDD" id="cd13704">
    <property type="entry name" value="PBP2_HisK"/>
    <property type="match status" value="1"/>
</dbReference>
<dbReference type="SUPFAM" id="SSF53850">
    <property type="entry name" value="Periplasmic binding protein-like II"/>
    <property type="match status" value="1"/>
</dbReference>
<dbReference type="GO" id="GO:0000155">
    <property type="term" value="F:phosphorelay sensor kinase activity"/>
    <property type="evidence" value="ECO:0007669"/>
    <property type="project" value="InterPro"/>
</dbReference>
<dbReference type="CDD" id="cd00082">
    <property type="entry name" value="HisKA"/>
    <property type="match status" value="1"/>
</dbReference>
<dbReference type="PROSITE" id="PS50110">
    <property type="entry name" value="RESPONSE_REGULATORY"/>
    <property type="match status" value="1"/>
</dbReference>
<dbReference type="InterPro" id="IPR003594">
    <property type="entry name" value="HATPase_dom"/>
</dbReference>
<keyword evidence="12" id="KW-0472">Membrane</keyword>
<dbReference type="PANTHER" id="PTHR45339:SF1">
    <property type="entry name" value="HYBRID SIGNAL TRANSDUCTION HISTIDINE KINASE J"/>
    <property type="match status" value="1"/>
</dbReference>
<dbReference type="InterPro" id="IPR000014">
    <property type="entry name" value="PAS"/>
</dbReference>
<keyword evidence="6" id="KW-0418">Kinase</keyword>
<dbReference type="InterPro" id="IPR005467">
    <property type="entry name" value="His_kinase_dom"/>
</dbReference>
<dbReference type="Gene3D" id="3.30.565.10">
    <property type="entry name" value="Histidine kinase-like ATPase, C-terminal domain"/>
    <property type="match status" value="1"/>
</dbReference>
<evidence type="ECO:0000256" key="6">
    <source>
        <dbReference type="ARBA" id="ARBA00022777"/>
    </source>
</evidence>
<dbReference type="SUPFAM" id="SSF55874">
    <property type="entry name" value="ATPase domain of HSP90 chaperone/DNA topoisomerase II/histidine kinase"/>
    <property type="match status" value="1"/>
</dbReference>
<evidence type="ECO:0000259" key="16">
    <source>
        <dbReference type="PROSITE" id="PS50112"/>
    </source>
</evidence>
<dbReference type="SUPFAM" id="SSF55785">
    <property type="entry name" value="PYP-like sensor domain (PAS domain)"/>
    <property type="match status" value="2"/>
</dbReference>
<evidence type="ECO:0000256" key="3">
    <source>
        <dbReference type="ARBA" id="ARBA00022553"/>
    </source>
</evidence>
<evidence type="ECO:0000256" key="2">
    <source>
        <dbReference type="ARBA" id="ARBA00012438"/>
    </source>
</evidence>
<proteinExistence type="predicted"/>
<name>A0A7K3NJT6_9BACT</name>
<dbReference type="PROSITE" id="PS50112">
    <property type="entry name" value="PAS"/>
    <property type="match status" value="1"/>
</dbReference>
<dbReference type="EC" id="2.7.13.3" evidence="2"/>
<dbReference type="SMART" id="SM00091">
    <property type="entry name" value="PAS"/>
    <property type="match status" value="2"/>
</dbReference>
<reference evidence="18 19" key="1">
    <citation type="submission" date="2020-02" db="EMBL/GenBank/DDBJ databases">
        <title>Comparative genomics of sulfur disproportionating microorganisms.</title>
        <authorList>
            <person name="Ward L.M."/>
            <person name="Bertran E."/>
            <person name="Johnston D.T."/>
        </authorList>
    </citation>
    <scope>NUCLEOTIDE SEQUENCE [LARGE SCALE GENOMIC DNA]</scope>
    <source>
        <strain evidence="18 19">DSM 3696</strain>
    </source>
</reference>
<keyword evidence="3 11" id="KW-0597">Phosphoprotein</keyword>
<dbReference type="SUPFAM" id="SSF55781">
    <property type="entry name" value="GAF domain-like"/>
    <property type="match status" value="1"/>
</dbReference>
<comment type="subunit">
    <text evidence="9">At low DSF concentrations, interacts with RpfF.</text>
</comment>
<keyword evidence="19" id="KW-1185">Reference proteome</keyword>
<evidence type="ECO:0000256" key="4">
    <source>
        <dbReference type="ARBA" id="ARBA00022679"/>
    </source>
</evidence>
<evidence type="ECO:0000259" key="14">
    <source>
        <dbReference type="PROSITE" id="PS50109"/>
    </source>
</evidence>
<evidence type="ECO:0000256" key="5">
    <source>
        <dbReference type="ARBA" id="ARBA00022741"/>
    </source>
</evidence>
<sequence length="1153" mass="128030">MPRHFVRAVLLMLSFVLACSALQPPAARADHLPATSDDAATPPRVLRSASELDYPPFAIVTPDGRADGFSVELLRAVASAMNMDVTFTVAPWHVIKQALADGELDVLPLMSSSPERAELFDFTAPYLRMQGAIFVRRGETSIRSEADLAGKNVLVMRGDTAHEYAVRKHLTDRLILTDSFEEAMRLLSQGKHDAVIVQQVVGLQIIRTLGLKNLVDVSASHEESLKVSRKPLSEFEQKFCFAVKKGDTALLAALNEGLAVVFSNGVYEALYAKWFGPILPGRPLDVHSLLMILVPALLVLSALWLWYLRREVARKTRRLSNEVEERRRAEAQITEKEAFIRSIMDNLPIGIAVNSIDPEVTFTYVNDNFLRFYRTTRQALSSPNAFWEAVYEDPGFREETRKRVLADCASQDPARMYWADIPITRAGEKTTYITARNIPIADKSLIISTVWDVTEQKRAEAALTAANRRLEALWSISSLANADYQTICTRALDEIVGMTESALGFYGLVDEAETVVTIQSWIGEAIEGCTVTDTPLHFPLSEAGLWAEAVRRREPLVVNDYAAPHPGKRGCPAGHVSLSRLMVVPLSSKGKIVAVTAVANRDTDYGPQDVSQIMAFMTSIQAILSRITAEESLRESEERYRCLFEQSLDAIAIQQGIPPAFSWVNPAFCELFGYTPEEIYALTPGQMWSLVHPEDRDMVRQSLLERLSGKADEVRYAFRILRKDGEVRWVEVTGRRMDRDGHPLNMSIYRDTTERKQSEEALILAKDQAEAANRAKSEFLANMSHEIRTPLNGVLGMLQLLTTTSPTPEQGEYLQAATTSAQRLTRLLSDILDLSRIEAGRMRIEEAPFSLLAIKESILELFGLTARDKGLDLDFLIADDTPPILVGDEARLRQILFNLIGNALKFTEHGRVHAEASLLPESRDGRVRLLFTVQDTGIGIADELLEHIFEPFSQGETSYVRRYQGAGLGLSIVRRLLTLLEGELTIDNSGQGVSGTTIHFSLPFRLPQEAVLPSQAPAARPRRSDRPLRVLLAEDDEVSMQLARLLLEKAGHTVDTAPDGQQALDLLKKGDYDLILMDIQMPVLNGLEATRMIRQSPDFAHVSGIPIIAMTAYAMDGDREKFLSAGIDAYVSKPVDMGELAMAVTRAIKAAPE</sequence>
<dbReference type="CDD" id="cd00130">
    <property type="entry name" value="PAS"/>
    <property type="match status" value="1"/>
</dbReference>
<dbReference type="SMART" id="SM00086">
    <property type="entry name" value="PAC"/>
    <property type="match status" value="1"/>
</dbReference>
<dbReference type="InterPro" id="IPR003661">
    <property type="entry name" value="HisK_dim/P_dom"/>
</dbReference>
<dbReference type="Pfam" id="PF02518">
    <property type="entry name" value="HATPase_c"/>
    <property type="match status" value="1"/>
</dbReference>
<dbReference type="InterPro" id="IPR011006">
    <property type="entry name" value="CheY-like_superfamily"/>
</dbReference>